<comment type="caution">
    <text evidence="9">Lacks conserved residue(s) required for the propagation of feature annotation.</text>
</comment>
<evidence type="ECO:0000259" key="12">
    <source>
        <dbReference type="Pfam" id="PF24621"/>
    </source>
</evidence>
<dbReference type="GO" id="GO:0009423">
    <property type="term" value="P:chorismate biosynthetic process"/>
    <property type="evidence" value="ECO:0007669"/>
    <property type="project" value="UniProtKB-UniRule"/>
</dbReference>
<dbReference type="NCBIfam" id="TIGR01357">
    <property type="entry name" value="aroB"/>
    <property type="match status" value="1"/>
</dbReference>
<feature type="binding site" evidence="9">
    <location>
        <position position="146"/>
    </location>
    <ligand>
        <name>NAD(+)</name>
        <dbReference type="ChEBI" id="CHEBI:57540"/>
    </ligand>
</feature>
<dbReference type="Gene3D" id="1.20.1090.10">
    <property type="entry name" value="Dehydroquinate synthase-like - alpha domain"/>
    <property type="match status" value="1"/>
</dbReference>
<dbReference type="OrthoDB" id="9806583at2"/>
<dbReference type="RefSeq" id="WP_111919750.1">
    <property type="nucleotide sequence ID" value="NZ_CAUWHR010000025.1"/>
</dbReference>
<keyword evidence="9" id="KW-0057">Aromatic amino acid biosynthesis</keyword>
<evidence type="ECO:0000256" key="3">
    <source>
        <dbReference type="ARBA" id="ARBA00022723"/>
    </source>
</evidence>
<dbReference type="Pfam" id="PF01761">
    <property type="entry name" value="DHQ_synthase"/>
    <property type="match status" value="1"/>
</dbReference>
<proteinExistence type="inferred from homology"/>
<dbReference type="InterPro" id="IPR030963">
    <property type="entry name" value="DHQ_synth_fam"/>
</dbReference>
<organism evidence="13 14">
    <name type="scientific">Blautia argi</name>
    <dbReference type="NCBI Taxonomy" id="1912897"/>
    <lineage>
        <taxon>Bacteria</taxon>
        <taxon>Bacillati</taxon>
        <taxon>Bacillota</taxon>
        <taxon>Clostridia</taxon>
        <taxon>Lachnospirales</taxon>
        <taxon>Lachnospiraceae</taxon>
        <taxon>Blautia</taxon>
    </lineage>
</organism>
<evidence type="ECO:0000256" key="10">
    <source>
        <dbReference type="NCBIfam" id="TIGR01357"/>
    </source>
</evidence>
<feature type="domain" description="3-dehydroquinate synthase C-terminal" evidence="12">
    <location>
        <begin position="185"/>
        <end position="327"/>
    </location>
</feature>
<dbReference type="GO" id="GO:0009073">
    <property type="term" value="P:aromatic amino acid family biosynthetic process"/>
    <property type="evidence" value="ECO:0007669"/>
    <property type="project" value="UniProtKB-KW"/>
</dbReference>
<evidence type="ECO:0000313" key="14">
    <source>
        <dbReference type="Proteomes" id="UP000250003"/>
    </source>
</evidence>
<sequence>MTGERLLVQRIGDFHYPIVFRKDFASLADEVLTLQKESRRICIVSDSHVAPLYLEEVKRELKKCKMEVMSYILPAGEENKTLEQIQGIYEYLIQQHFDRKDMLAALGGGVTGDMTGFAAATYLRGIDFIQIPTTLLSQVDSSIGGKTGVDFKQYKNMVGAFHQPLLVYTNVSVLKTLPDTEFSSGMGEVIKHGLIRDKDYNVWLTLHREEIMQRENDICLEMIYRSCVIKKTVVENDPTEQGERAVLNLGHTIGHAVEKLKNFTMSHGACVAVGCAASAFLSMKRGWLTKEEYEEILEQIKAFDLPVYTENLCAEEILQTTKSDKKMDGKAIKFILLQKKGYAVVDKTLTDADLLEGIRSVLPAGGKE</sequence>
<keyword evidence="8 9" id="KW-0170">Cobalt</keyword>
<dbReference type="Pfam" id="PF24621">
    <property type="entry name" value="DHQS_C"/>
    <property type="match status" value="1"/>
</dbReference>
<dbReference type="PANTHER" id="PTHR43622:SF1">
    <property type="entry name" value="3-DEHYDROQUINATE SYNTHASE"/>
    <property type="match status" value="1"/>
</dbReference>
<evidence type="ECO:0000259" key="11">
    <source>
        <dbReference type="Pfam" id="PF01761"/>
    </source>
</evidence>
<comment type="cofactor">
    <cofactor evidence="1 9">
        <name>NAD(+)</name>
        <dbReference type="ChEBI" id="CHEBI:57540"/>
    </cofactor>
</comment>
<gene>
    <name evidence="9 13" type="primary">aroB</name>
    <name evidence="13" type="ORF">DQQ01_08995</name>
</gene>
<feature type="domain" description="3-dehydroquinate synthase N-terminal" evidence="11">
    <location>
        <begin position="71"/>
        <end position="183"/>
    </location>
</feature>
<dbReference type="GO" id="GO:0000166">
    <property type="term" value="F:nucleotide binding"/>
    <property type="evidence" value="ECO:0007669"/>
    <property type="project" value="UniProtKB-KW"/>
</dbReference>
<dbReference type="PIRSF" id="PIRSF001455">
    <property type="entry name" value="DHQ_synth"/>
    <property type="match status" value="1"/>
</dbReference>
<dbReference type="InterPro" id="IPR056179">
    <property type="entry name" value="DHQS_C"/>
</dbReference>
<reference evidence="14" key="1">
    <citation type="submission" date="2018-06" db="EMBL/GenBank/DDBJ databases">
        <title>Description of Blautia argi sp. nov., a new anaerobic isolated from dog feces.</title>
        <authorList>
            <person name="Chang Y.-H."/>
            <person name="Paek J."/>
            <person name="Shin Y."/>
        </authorList>
    </citation>
    <scope>NUCLEOTIDE SEQUENCE [LARGE SCALE GENOMIC DNA]</scope>
    <source>
        <strain evidence="14">KCTC 15426</strain>
    </source>
</reference>
<evidence type="ECO:0000256" key="6">
    <source>
        <dbReference type="ARBA" id="ARBA00023027"/>
    </source>
</evidence>
<feature type="binding site" evidence="9">
    <location>
        <begin position="133"/>
        <end position="134"/>
    </location>
    <ligand>
        <name>NAD(+)</name>
        <dbReference type="ChEBI" id="CHEBI:57540"/>
    </ligand>
</feature>
<feature type="binding site" evidence="9">
    <location>
        <begin position="109"/>
        <end position="113"/>
    </location>
    <ligand>
        <name>NAD(+)</name>
        <dbReference type="ChEBI" id="CHEBI:57540"/>
    </ligand>
</feature>
<dbReference type="GO" id="GO:0046872">
    <property type="term" value="F:metal ion binding"/>
    <property type="evidence" value="ECO:0007669"/>
    <property type="project" value="UniProtKB-KW"/>
</dbReference>
<dbReference type="EC" id="4.2.3.4" evidence="9 10"/>
<keyword evidence="14" id="KW-1185">Reference proteome</keyword>
<keyword evidence="5 9" id="KW-0862">Zinc</keyword>
<dbReference type="UniPathway" id="UPA00053">
    <property type="reaction ID" value="UER00085"/>
</dbReference>
<keyword evidence="9" id="KW-0963">Cytoplasm</keyword>
<evidence type="ECO:0000256" key="8">
    <source>
        <dbReference type="ARBA" id="ARBA00023285"/>
    </source>
</evidence>
<dbReference type="SUPFAM" id="SSF56796">
    <property type="entry name" value="Dehydroquinate synthase-like"/>
    <property type="match status" value="1"/>
</dbReference>
<comment type="pathway">
    <text evidence="9">Metabolic intermediate biosynthesis; chorismate biosynthesis; chorismate from D-erythrose 4-phosphate and phosphoenolpyruvate: step 2/7.</text>
</comment>
<keyword evidence="6 9" id="KW-0520">NAD</keyword>
<evidence type="ECO:0000256" key="1">
    <source>
        <dbReference type="ARBA" id="ARBA00001911"/>
    </source>
</evidence>
<evidence type="ECO:0000256" key="9">
    <source>
        <dbReference type="HAMAP-Rule" id="MF_00110"/>
    </source>
</evidence>
<dbReference type="KEGG" id="blau:DQQ01_08995"/>
<comment type="function">
    <text evidence="9">Catalyzes the conversion of 3-deoxy-D-arabino-heptulosonate 7-phosphate (DAHP) to dehydroquinate (DHQ).</text>
</comment>
<name>A0A2Z4UB50_9FIRM</name>
<evidence type="ECO:0000256" key="5">
    <source>
        <dbReference type="ARBA" id="ARBA00022833"/>
    </source>
</evidence>
<accession>A0A2Z4UB50</accession>
<dbReference type="GO" id="GO:0005737">
    <property type="term" value="C:cytoplasm"/>
    <property type="evidence" value="ECO:0007669"/>
    <property type="project" value="UniProtKB-SubCell"/>
</dbReference>
<protein>
    <recommendedName>
        <fullName evidence="9 10">3-dehydroquinate synthase</fullName>
        <shortName evidence="9">DHQS</shortName>
        <ecNumber evidence="9 10">4.2.3.4</ecNumber>
    </recommendedName>
</protein>
<feature type="binding site" evidence="9">
    <location>
        <position position="155"/>
    </location>
    <ligand>
        <name>NAD(+)</name>
        <dbReference type="ChEBI" id="CHEBI:57540"/>
    </ligand>
</feature>
<dbReference type="GO" id="GO:0003856">
    <property type="term" value="F:3-dehydroquinate synthase activity"/>
    <property type="evidence" value="ECO:0007669"/>
    <property type="project" value="UniProtKB-UniRule"/>
</dbReference>
<dbReference type="EMBL" id="CP030280">
    <property type="protein sequence ID" value="AWY98261.1"/>
    <property type="molecule type" value="Genomic_DNA"/>
</dbReference>
<dbReference type="Gene3D" id="3.40.50.1970">
    <property type="match status" value="1"/>
</dbReference>
<feature type="binding site" evidence="9">
    <location>
        <position position="188"/>
    </location>
    <ligand>
        <name>Zn(2+)</name>
        <dbReference type="ChEBI" id="CHEBI:29105"/>
    </ligand>
</feature>
<dbReference type="InterPro" id="IPR050071">
    <property type="entry name" value="Dehydroquinate_synthase"/>
</dbReference>
<comment type="catalytic activity">
    <reaction evidence="9">
        <text>7-phospho-2-dehydro-3-deoxy-D-arabino-heptonate = 3-dehydroquinate + phosphate</text>
        <dbReference type="Rhea" id="RHEA:21968"/>
        <dbReference type="ChEBI" id="CHEBI:32364"/>
        <dbReference type="ChEBI" id="CHEBI:43474"/>
        <dbReference type="ChEBI" id="CHEBI:58394"/>
        <dbReference type="EC" id="4.2.3.4"/>
    </reaction>
</comment>
<dbReference type="Proteomes" id="UP000250003">
    <property type="component" value="Chromosome"/>
</dbReference>
<dbReference type="HAMAP" id="MF_00110">
    <property type="entry name" value="DHQ_synthase"/>
    <property type="match status" value="1"/>
</dbReference>
<comment type="cofactor">
    <cofactor evidence="9">
        <name>Co(2+)</name>
        <dbReference type="ChEBI" id="CHEBI:48828"/>
    </cofactor>
    <cofactor evidence="9">
        <name>Zn(2+)</name>
        <dbReference type="ChEBI" id="CHEBI:29105"/>
    </cofactor>
    <text evidence="9">Binds 1 divalent metal cation per subunit. Can use either Co(2+) or Zn(2+).</text>
</comment>
<keyword evidence="7 9" id="KW-0456">Lyase</keyword>
<evidence type="ECO:0000256" key="2">
    <source>
        <dbReference type="ARBA" id="ARBA00001947"/>
    </source>
</evidence>
<dbReference type="CDD" id="cd08195">
    <property type="entry name" value="DHQS"/>
    <property type="match status" value="1"/>
</dbReference>
<dbReference type="InterPro" id="IPR030960">
    <property type="entry name" value="DHQS/DOIS_N"/>
</dbReference>
<evidence type="ECO:0000313" key="13">
    <source>
        <dbReference type="EMBL" id="AWY98261.1"/>
    </source>
</evidence>
<evidence type="ECO:0000256" key="7">
    <source>
        <dbReference type="ARBA" id="ARBA00023239"/>
    </source>
</evidence>
<comment type="subcellular location">
    <subcellularLocation>
        <location evidence="9">Cytoplasm</location>
    </subcellularLocation>
</comment>
<dbReference type="PANTHER" id="PTHR43622">
    <property type="entry name" value="3-DEHYDROQUINATE SYNTHASE"/>
    <property type="match status" value="1"/>
</dbReference>
<dbReference type="FunFam" id="3.40.50.1970:FF:000007">
    <property type="entry name" value="Pentafunctional AROM polypeptide"/>
    <property type="match status" value="1"/>
</dbReference>
<keyword evidence="9" id="KW-0028">Amino-acid biosynthesis</keyword>
<comment type="similarity">
    <text evidence="9">Belongs to the sugar phosphate cyclases superfamily. Dehydroquinate synthase family.</text>
</comment>
<evidence type="ECO:0000256" key="4">
    <source>
        <dbReference type="ARBA" id="ARBA00022741"/>
    </source>
</evidence>
<dbReference type="GO" id="GO:0008652">
    <property type="term" value="P:amino acid biosynthetic process"/>
    <property type="evidence" value="ECO:0007669"/>
    <property type="project" value="UniProtKB-KW"/>
</dbReference>
<keyword evidence="3 9" id="KW-0479">Metal-binding</keyword>
<dbReference type="InterPro" id="IPR016037">
    <property type="entry name" value="DHQ_synth_AroB"/>
</dbReference>
<comment type="cofactor">
    <cofactor evidence="2">
        <name>Zn(2+)</name>
        <dbReference type="ChEBI" id="CHEBI:29105"/>
    </cofactor>
</comment>
<keyword evidence="4 9" id="KW-0547">Nucleotide-binding</keyword>
<dbReference type="AlphaFoldDB" id="A0A2Z4UB50"/>
<feature type="binding site" evidence="9">
    <location>
        <position position="251"/>
    </location>
    <ligand>
        <name>Zn(2+)</name>
        <dbReference type="ChEBI" id="CHEBI:29105"/>
    </ligand>
</feature>
<feature type="binding site" evidence="9">
    <location>
        <position position="267"/>
    </location>
    <ligand>
        <name>Zn(2+)</name>
        <dbReference type="ChEBI" id="CHEBI:29105"/>
    </ligand>
</feature>